<gene>
    <name evidence="1" type="ORF">DEO72_LG10g2155</name>
</gene>
<evidence type="ECO:0000313" key="2">
    <source>
        <dbReference type="Proteomes" id="UP000501690"/>
    </source>
</evidence>
<proteinExistence type="predicted"/>
<name>A0A4D6NDE7_VIGUN</name>
<organism evidence="1 2">
    <name type="scientific">Vigna unguiculata</name>
    <name type="common">Cowpea</name>
    <dbReference type="NCBI Taxonomy" id="3917"/>
    <lineage>
        <taxon>Eukaryota</taxon>
        <taxon>Viridiplantae</taxon>
        <taxon>Streptophyta</taxon>
        <taxon>Embryophyta</taxon>
        <taxon>Tracheophyta</taxon>
        <taxon>Spermatophyta</taxon>
        <taxon>Magnoliopsida</taxon>
        <taxon>eudicotyledons</taxon>
        <taxon>Gunneridae</taxon>
        <taxon>Pentapetalae</taxon>
        <taxon>rosids</taxon>
        <taxon>fabids</taxon>
        <taxon>Fabales</taxon>
        <taxon>Fabaceae</taxon>
        <taxon>Papilionoideae</taxon>
        <taxon>50 kb inversion clade</taxon>
        <taxon>NPAAA clade</taxon>
        <taxon>indigoferoid/millettioid clade</taxon>
        <taxon>Phaseoleae</taxon>
        <taxon>Vigna</taxon>
    </lineage>
</organism>
<reference evidence="1 2" key="1">
    <citation type="submission" date="2019-04" db="EMBL/GenBank/DDBJ databases">
        <title>An improved genome assembly and genetic linkage map for asparagus bean, Vigna unguiculata ssp. sesquipedialis.</title>
        <authorList>
            <person name="Xia Q."/>
            <person name="Zhang R."/>
            <person name="Dong Y."/>
        </authorList>
    </citation>
    <scope>NUCLEOTIDE SEQUENCE [LARGE SCALE GENOMIC DNA]</scope>
    <source>
        <tissue evidence="1">Leaf</tissue>
    </source>
</reference>
<evidence type="ECO:0000313" key="1">
    <source>
        <dbReference type="EMBL" id="QCE10922.1"/>
    </source>
</evidence>
<keyword evidence="2" id="KW-1185">Reference proteome</keyword>
<dbReference type="EMBL" id="CP039354">
    <property type="protein sequence ID" value="QCE10922.1"/>
    <property type="molecule type" value="Genomic_DNA"/>
</dbReference>
<accession>A0A4D6NDE7</accession>
<dbReference type="Proteomes" id="UP000501690">
    <property type="component" value="Linkage Group LG10"/>
</dbReference>
<sequence length="90" mass="10112">MVRNWDWESLLRLYYAVLCVQCCQIELVCFGSVLGFWCSACVRGTVPEPAILAQASQACLGEICKDLYSYHTQGYRPGGGFRVWARGRLA</sequence>
<dbReference type="AlphaFoldDB" id="A0A4D6NDE7"/>
<protein>
    <submittedName>
        <fullName evidence="1">Uncharacterized protein</fullName>
    </submittedName>
</protein>